<reference evidence="2 3" key="1">
    <citation type="submission" date="2019-03" db="EMBL/GenBank/DDBJ databases">
        <title>Genome sequence of Thiobacillaceae bacterium LSR1, a sulfur-oxidizing bacterium isolated from freshwater sediment.</title>
        <authorList>
            <person name="Li S."/>
        </authorList>
    </citation>
    <scope>NUCLEOTIDE SEQUENCE [LARGE SCALE GENOMIC DNA]</scope>
    <source>
        <strain evidence="2 3">LSR1</strain>
    </source>
</reference>
<protein>
    <submittedName>
        <fullName evidence="2">Complex I NDUFA9 subunit family protein</fullName>
    </submittedName>
</protein>
<gene>
    <name evidence="2" type="ORF">EZJ19_05405</name>
</gene>
<dbReference type="PANTHER" id="PTHR12126:SF11">
    <property type="entry name" value="NADH DEHYDROGENASE [UBIQUINONE] 1 ALPHA SUBCOMPLEX SUBUNIT 9, MITOCHONDRIAL"/>
    <property type="match status" value="1"/>
</dbReference>
<sequence>MLNKNVCILGGGGFVGRHLASQLAARGWRITVPARQRQRAKDLLVLPGIEVVQTDVHDPEVLARLCAGQDAVINLVGILHGSERAFTAAHVELPAKAMAACQAAGVRRFLHMSALGADPASRSLYQRSKGEGERRVLDLGRQYGIDVTVFRPSVIFGPGDSFLTLFAGLLGMAPVVPLANAGTRFQPVHVVDVARAFADAVGDPESHGQAYNLCGPEVYNLAQLVGLVAATLGLKRLILPLGAGASYWFARAMELKPGTKLMTRDNHYAMQTDNVCPDGFPARFGQPRGLAASLDYLRGGRQDQYDGYRTVAGR</sequence>
<feature type="domain" description="NAD-dependent epimerase/dehydratase" evidence="1">
    <location>
        <begin position="6"/>
        <end position="214"/>
    </location>
</feature>
<dbReference type="Gene3D" id="3.40.50.720">
    <property type="entry name" value="NAD(P)-binding Rossmann-like Domain"/>
    <property type="match status" value="1"/>
</dbReference>
<dbReference type="SUPFAM" id="SSF51735">
    <property type="entry name" value="NAD(P)-binding Rossmann-fold domains"/>
    <property type="match status" value="1"/>
</dbReference>
<dbReference type="CDD" id="cd05271">
    <property type="entry name" value="NDUFA9_like_SDR_a"/>
    <property type="match status" value="1"/>
</dbReference>
<dbReference type="InterPro" id="IPR036291">
    <property type="entry name" value="NAD(P)-bd_dom_sf"/>
</dbReference>
<name>A0A4R1BGP5_9PROT</name>
<dbReference type="InterPro" id="IPR051207">
    <property type="entry name" value="ComplexI_NDUFA9_subunit"/>
</dbReference>
<evidence type="ECO:0000313" key="2">
    <source>
        <dbReference type="EMBL" id="TCJ16337.1"/>
    </source>
</evidence>
<dbReference type="OrthoDB" id="5292533at2"/>
<dbReference type="AlphaFoldDB" id="A0A4R1BGP5"/>
<dbReference type="EMBL" id="SJZB01000018">
    <property type="protein sequence ID" value="TCJ16337.1"/>
    <property type="molecule type" value="Genomic_DNA"/>
</dbReference>
<dbReference type="GO" id="GO:0044877">
    <property type="term" value="F:protein-containing complex binding"/>
    <property type="evidence" value="ECO:0007669"/>
    <property type="project" value="TreeGrafter"/>
</dbReference>
<dbReference type="Pfam" id="PF01370">
    <property type="entry name" value="Epimerase"/>
    <property type="match status" value="1"/>
</dbReference>
<comment type="caution">
    <text evidence="2">The sequence shown here is derived from an EMBL/GenBank/DDBJ whole genome shotgun (WGS) entry which is preliminary data.</text>
</comment>
<proteinExistence type="predicted"/>
<dbReference type="Proteomes" id="UP000295443">
    <property type="component" value="Unassembled WGS sequence"/>
</dbReference>
<evidence type="ECO:0000313" key="3">
    <source>
        <dbReference type="Proteomes" id="UP000295443"/>
    </source>
</evidence>
<keyword evidence="3" id="KW-1185">Reference proteome</keyword>
<accession>A0A4R1BGP5</accession>
<dbReference type="PANTHER" id="PTHR12126">
    <property type="entry name" value="NADH-UBIQUINONE OXIDOREDUCTASE 39 KDA SUBUNIT-RELATED"/>
    <property type="match status" value="1"/>
</dbReference>
<evidence type="ECO:0000259" key="1">
    <source>
        <dbReference type="Pfam" id="PF01370"/>
    </source>
</evidence>
<organism evidence="2 3">
    <name type="scientific">Parasulfuritortus cantonensis</name>
    <dbReference type="NCBI Taxonomy" id="2528202"/>
    <lineage>
        <taxon>Bacteria</taxon>
        <taxon>Pseudomonadati</taxon>
        <taxon>Pseudomonadota</taxon>
        <taxon>Betaproteobacteria</taxon>
        <taxon>Nitrosomonadales</taxon>
        <taxon>Thiobacillaceae</taxon>
        <taxon>Parasulfuritortus</taxon>
    </lineage>
</organism>
<dbReference type="InterPro" id="IPR001509">
    <property type="entry name" value="Epimerase_deHydtase"/>
</dbReference>
<dbReference type="RefSeq" id="WP_131445265.1">
    <property type="nucleotide sequence ID" value="NZ_SJZB01000018.1"/>
</dbReference>